<proteinExistence type="inferred from homology"/>
<feature type="region of interest" description="Disordered" evidence="6">
    <location>
        <begin position="546"/>
        <end position="635"/>
    </location>
</feature>
<dbReference type="GO" id="GO:0070475">
    <property type="term" value="P:rRNA base methylation"/>
    <property type="evidence" value="ECO:0007669"/>
    <property type="project" value="TreeGrafter"/>
</dbReference>
<keyword evidence="2 5" id="KW-0808">Transferase</keyword>
<evidence type="ECO:0000256" key="6">
    <source>
        <dbReference type="SAM" id="MobiDB-lite"/>
    </source>
</evidence>
<dbReference type="InterPro" id="IPR049560">
    <property type="entry name" value="MeTrfase_RsmB-F_NOP2_cat"/>
</dbReference>
<evidence type="ECO:0000313" key="8">
    <source>
        <dbReference type="EMBL" id="CUS07160.1"/>
    </source>
</evidence>
<feature type="active site" description="Nucleophile" evidence="5">
    <location>
        <position position="399"/>
    </location>
</feature>
<reference evidence="8" key="1">
    <citation type="submission" date="2015-10" db="EMBL/GenBank/DDBJ databases">
        <authorList>
            <person name="Regsiter A."/>
            <person name="william w."/>
        </authorList>
    </citation>
    <scope>NUCLEOTIDE SEQUENCE</scope>
    <source>
        <strain evidence="8">Montdore</strain>
    </source>
</reference>
<comment type="caution">
    <text evidence="5">Lacks conserved residue(s) required for the propagation of feature annotation.</text>
</comment>
<dbReference type="Pfam" id="PF21148">
    <property type="entry name" value="NSUN5_fdxn-like"/>
    <property type="match status" value="1"/>
</dbReference>
<evidence type="ECO:0000256" key="3">
    <source>
        <dbReference type="ARBA" id="ARBA00022691"/>
    </source>
</evidence>
<gene>
    <name evidence="8" type="ORF">GSTUAT00008760001</name>
</gene>
<feature type="domain" description="SAM-dependent MTase RsmB/NOP-type" evidence="7">
    <location>
        <begin position="123"/>
        <end position="477"/>
    </location>
</feature>
<evidence type="ECO:0000256" key="2">
    <source>
        <dbReference type="ARBA" id="ARBA00022679"/>
    </source>
</evidence>
<dbReference type="PROSITE" id="PS51686">
    <property type="entry name" value="SAM_MT_RSMB_NOP"/>
    <property type="match status" value="1"/>
</dbReference>
<evidence type="ECO:0000256" key="4">
    <source>
        <dbReference type="ARBA" id="ARBA00022884"/>
    </source>
</evidence>
<keyword evidence="3 5" id="KW-0949">S-adenosyl-L-methionine</keyword>
<feature type="region of interest" description="Disordered" evidence="6">
    <location>
        <begin position="501"/>
        <end position="531"/>
    </location>
</feature>
<dbReference type="Gene3D" id="3.30.70.1170">
    <property type="entry name" value="Sun protein, domain 3"/>
    <property type="match status" value="1"/>
</dbReference>
<feature type="compositionally biased region" description="Basic residues" evidence="6">
    <location>
        <begin position="578"/>
        <end position="592"/>
    </location>
</feature>
<dbReference type="SUPFAM" id="SSF53335">
    <property type="entry name" value="S-adenosyl-L-methionine-dependent methyltransferases"/>
    <property type="match status" value="1"/>
</dbReference>
<dbReference type="InterPro" id="IPR001678">
    <property type="entry name" value="MeTrfase_RsmB-F_NOP2_dom"/>
</dbReference>
<feature type="compositionally biased region" description="Acidic residues" evidence="6">
    <location>
        <begin position="508"/>
        <end position="522"/>
    </location>
</feature>
<dbReference type="InterPro" id="IPR029063">
    <property type="entry name" value="SAM-dependent_MTases_sf"/>
</dbReference>
<dbReference type="Proteomes" id="UP001412239">
    <property type="component" value="Unassembled WGS sequence"/>
</dbReference>
<dbReference type="GO" id="GO:0003723">
    <property type="term" value="F:RNA binding"/>
    <property type="evidence" value="ECO:0007669"/>
    <property type="project" value="UniProtKB-UniRule"/>
</dbReference>
<keyword evidence="1 5" id="KW-0489">Methyltransferase</keyword>
<keyword evidence="4 5" id="KW-0694">RNA-binding</keyword>
<accession>A0A292PKY6</accession>
<feature type="compositionally biased region" description="Polar residues" evidence="6">
    <location>
        <begin position="336"/>
        <end position="350"/>
    </location>
</feature>
<feature type="binding site" evidence="5">
    <location>
        <position position="257"/>
    </location>
    <ligand>
        <name>S-adenosyl-L-methionine</name>
        <dbReference type="ChEBI" id="CHEBI:59789"/>
    </ligand>
</feature>
<feature type="region of interest" description="Disordered" evidence="6">
    <location>
        <begin position="328"/>
        <end position="359"/>
    </location>
</feature>
<dbReference type="GO" id="GO:0005730">
    <property type="term" value="C:nucleolus"/>
    <property type="evidence" value="ECO:0007669"/>
    <property type="project" value="TreeGrafter"/>
</dbReference>
<dbReference type="InterPro" id="IPR049561">
    <property type="entry name" value="NSUN5_7_fdxn-like"/>
</dbReference>
<keyword evidence="9" id="KW-1185">Reference proteome</keyword>
<evidence type="ECO:0000259" key="7">
    <source>
        <dbReference type="PROSITE" id="PS51686"/>
    </source>
</evidence>
<feature type="compositionally biased region" description="Basic and acidic residues" evidence="6">
    <location>
        <begin position="593"/>
        <end position="620"/>
    </location>
</feature>
<comment type="similarity">
    <text evidence="5">Belongs to the class I-like SAM-binding methyltransferase superfamily. RsmB/NOP family.</text>
</comment>
<evidence type="ECO:0000256" key="5">
    <source>
        <dbReference type="PROSITE-ProRule" id="PRU01023"/>
    </source>
</evidence>
<evidence type="ECO:0000256" key="1">
    <source>
        <dbReference type="ARBA" id="ARBA00022603"/>
    </source>
</evidence>
<dbReference type="AlphaFoldDB" id="A0A292PKY6"/>
<dbReference type="PANTHER" id="PTHR22807:SF4">
    <property type="entry name" value="28S RRNA (CYTOSINE-C(5))-METHYLTRANSFERASE"/>
    <property type="match status" value="1"/>
</dbReference>
<dbReference type="Gene3D" id="3.40.50.150">
    <property type="entry name" value="Vaccinia Virus protein VP39"/>
    <property type="match status" value="1"/>
</dbReference>
<feature type="binding site" evidence="5">
    <location>
        <position position="309"/>
    </location>
    <ligand>
        <name>S-adenosyl-L-methionine</name>
        <dbReference type="ChEBI" id="CHEBI:59789"/>
    </ligand>
</feature>
<dbReference type="Pfam" id="PF21153">
    <property type="entry name" value="NSUN5_N"/>
    <property type="match status" value="1"/>
</dbReference>
<dbReference type="PANTHER" id="PTHR22807">
    <property type="entry name" value="NOP2 YEAST -RELATED NOL1/NOP2/FMU SUN DOMAIN-CONTAINING"/>
    <property type="match status" value="1"/>
</dbReference>
<protein>
    <recommendedName>
        <fullName evidence="7">SAM-dependent MTase RsmB/NOP-type domain-containing protein</fullName>
    </recommendedName>
</protein>
<dbReference type="Pfam" id="PF01189">
    <property type="entry name" value="Methyltr_RsmB-F"/>
    <property type="match status" value="1"/>
</dbReference>
<dbReference type="PRINTS" id="PR02008">
    <property type="entry name" value="RCMTFAMILY"/>
</dbReference>
<dbReference type="InterPro" id="IPR023267">
    <property type="entry name" value="RCMT"/>
</dbReference>
<sequence>MSLYLESSKIIARVNYGGLRAAVYSDRSIKSKPEQLYALCVETLKHQEILNEVIEKSQILKVEKKLTHPLALVLLHDFLISKNGIAASDGPLKSSILRNRARLSAEFTRARLKRGFSTKAALLAKSQLPRFPRWVRINNLKANYDLLMNKGVFSEFTPINELSKLYPKRDCLPNKVYVDPYVDDLLAFAPSAPLLKHPLKKTGAIAFQDRASCVPAQLLDPPRDAYIIDATAAPGNKTTHLASLLGPDSKGKIFAFERDYRRAFTLKETVEAAGAENLVEIRPATDFLRSAPWNPSENELNRVTHILLDPSCSGSGIVEREEYRYVPVGEPGAKGTRNSDGASKGANTPPSAAEYEDAKSWRTGAAERDRIFALADFQVRIIEHAMRFPNATRITYSTCSIHAQENERVVMAALNTPVARNRGWVTEPRHLNRMKDWPRRGILEECNGNEQVADSCIRFNPWVDGGIGFFVAVFIRSEQERARLPEAPAIKWDLAEKARQERAATAEGSEEEEWEGIDDSDLPTEPSPRQLHPVPIRYYAIAPLEDTVEPEPLTPTPGRSELGTSPGSGYDPNFSKGPKIRRGGSKPKKKTQREKQREKQQAREKELALIRPMKMRERTVRRGPSGAEEEDDINGSWAEVFEDDLEYVSKRANSIVKRNASVGNLDRIKDVRIPPEDFDKRDFSRLQTGPSDD</sequence>
<name>A0A292PKY6_9PEZI</name>
<evidence type="ECO:0000313" key="9">
    <source>
        <dbReference type="Proteomes" id="UP001412239"/>
    </source>
</evidence>
<organism evidence="8 9">
    <name type="scientific">Tuber aestivum</name>
    <name type="common">summer truffle</name>
    <dbReference type="NCBI Taxonomy" id="59557"/>
    <lineage>
        <taxon>Eukaryota</taxon>
        <taxon>Fungi</taxon>
        <taxon>Dikarya</taxon>
        <taxon>Ascomycota</taxon>
        <taxon>Pezizomycotina</taxon>
        <taxon>Pezizomycetes</taxon>
        <taxon>Pezizales</taxon>
        <taxon>Tuberaceae</taxon>
        <taxon>Tuber</taxon>
    </lineage>
</organism>
<dbReference type="EMBL" id="LN891239">
    <property type="protein sequence ID" value="CUS07160.1"/>
    <property type="molecule type" value="Genomic_DNA"/>
</dbReference>
<dbReference type="InterPro" id="IPR048889">
    <property type="entry name" value="NSUN5_RCM1_N"/>
</dbReference>
<dbReference type="GO" id="GO:0008173">
    <property type="term" value="F:RNA methyltransferase activity"/>
    <property type="evidence" value="ECO:0007669"/>
    <property type="project" value="InterPro"/>
</dbReference>